<dbReference type="EMBL" id="FTOF01000015">
    <property type="protein sequence ID" value="SIS57955.1"/>
    <property type="molecule type" value="Genomic_DNA"/>
</dbReference>
<dbReference type="OrthoDB" id="9799211at2"/>
<dbReference type="RefSeq" id="WP_076599914.1">
    <property type="nucleotide sequence ID" value="NZ_CP046976.1"/>
</dbReference>
<evidence type="ECO:0000313" key="1">
    <source>
        <dbReference type="EMBL" id="SIS57955.1"/>
    </source>
</evidence>
<dbReference type="InterPro" id="IPR024524">
    <property type="entry name" value="DUF3800"/>
</dbReference>
<dbReference type="Proteomes" id="UP000186292">
    <property type="component" value="Unassembled WGS sequence"/>
</dbReference>
<evidence type="ECO:0008006" key="3">
    <source>
        <dbReference type="Google" id="ProtNLM"/>
    </source>
</evidence>
<protein>
    <recommendedName>
        <fullName evidence="3">DUF3800 domain-containing protein</fullName>
    </recommendedName>
</protein>
<accession>A0A1N7K8R6</accession>
<reference evidence="2" key="1">
    <citation type="submission" date="2017-01" db="EMBL/GenBank/DDBJ databases">
        <authorList>
            <person name="Varghese N."/>
            <person name="Submissions S."/>
        </authorList>
    </citation>
    <scope>NUCLEOTIDE SEQUENCE [LARGE SCALE GENOMIC DNA]</scope>
    <source>
        <strain evidence="2">DSM 44531</strain>
    </source>
</reference>
<dbReference type="Pfam" id="PF12686">
    <property type="entry name" value="DUF3800"/>
    <property type="match status" value="1"/>
</dbReference>
<gene>
    <name evidence="1" type="ORF">SAMN05444817_11554</name>
</gene>
<dbReference type="AlphaFoldDB" id="A0A1N7K8R6"/>
<sequence length="232" mass="27075">MSEIFNIYCDESGHLPADEIPVMVLGAVMCPLGKTREIATRIREIKQKHGIPPAFEIKWTNVSPAKEDYYLDLVDYFFDDDDLRFRAVVADKTSLNHDHWNQTHDDWYYKMMYQLIVRLLEPDSSYRIYLDKKDTRGGEKASRLHDILANKRHDFDKRIVQRLQIVQSHEVEQLQLADLLLGSISYANRRLKTSSAKMEIISRVKARSGTTLLQSTLPQAQKFNIFQWEGRA</sequence>
<proteinExistence type="predicted"/>
<name>A0A1N7K8R6_9CORY</name>
<organism evidence="1 2">
    <name type="scientific">Corynebacterium appendicis CIP 107643</name>
    <dbReference type="NCBI Taxonomy" id="1161099"/>
    <lineage>
        <taxon>Bacteria</taxon>
        <taxon>Bacillati</taxon>
        <taxon>Actinomycetota</taxon>
        <taxon>Actinomycetes</taxon>
        <taxon>Mycobacteriales</taxon>
        <taxon>Corynebacteriaceae</taxon>
        <taxon>Corynebacterium</taxon>
    </lineage>
</organism>
<keyword evidence="2" id="KW-1185">Reference proteome</keyword>
<evidence type="ECO:0000313" key="2">
    <source>
        <dbReference type="Proteomes" id="UP000186292"/>
    </source>
</evidence>